<organism evidence="1 2">
    <name type="scientific">Gloeobacter kilaueensis (strain ATCC BAA-2537 / CCAP 1431/1 / ULC 316 / JS1)</name>
    <dbReference type="NCBI Taxonomy" id="1183438"/>
    <lineage>
        <taxon>Bacteria</taxon>
        <taxon>Bacillati</taxon>
        <taxon>Cyanobacteriota</taxon>
        <taxon>Cyanophyceae</taxon>
        <taxon>Gloeobacterales</taxon>
        <taxon>Gloeobacteraceae</taxon>
        <taxon>Gloeobacter</taxon>
    </lineage>
</organism>
<keyword evidence="2" id="KW-1185">Reference proteome</keyword>
<dbReference type="Proteomes" id="UP000017396">
    <property type="component" value="Chromosome"/>
</dbReference>
<dbReference type="eggNOG" id="ENOG502ZKI7">
    <property type="taxonomic scope" value="Bacteria"/>
</dbReference>
<dbReference type="KEGG" id="glj:GKIL_0078"/>
<reference evidence="1 2" key="1">
    <citation type="journal article" date="2013" name="PLoS ONE">
        <title>Cultivation and Complete Genome Sequencing of Gloeobacter kilaueensis sp. nov., from a Lava Cave in Kilauea Caldera, Hawai'i.</title>
        <authorList>
            <person name="Saw J.H."/>
            <person name="Schatz M."/>
            <person name="Brown M.V."/>
            <person name="Kunkel D.D."/>
            <person name="Foster J.S."/>
            <person name="Shick H."/>
            <person name="Christensen S."/>
            <person name="Hou S."/>
            <person name="Wan X."/>
            <person name="Donachie S.P."/>
        </authorList>
    </citation>
    <scope>NUCLEOTIDE SEQUENCE [LARGE SCALE GENOMIC DNA]</scope>
    <source>
        <strain evidence="2">JS</strain>
    </source>
</reference>
<gene>
    <name evidence="1" type="ORF">GKIL_0078</name>
</gene>
<name>U5QF97_GLOK1</name>
<protein>
    <submittedName>
        <fullName evidence="1">Uncharacterized protein</fullName>
    </submittedName>
</protein>
<dbReference type="AlphaFoldDB" id="U5QF97"/>
<accession>U5QF97</accession>
<evidence type="ECO:0000313" key="1">
    <source>
        <dbReference type="EMBL" id="AGY56325.1"/>
    </source>
</evidence>
<sequence length="200" mass="22438">MSWSAAGRTALLVATMPAASVKRKQNKLRRHERHRRLSASSRGARLISTMQTGSKEVLCNARDRGDGVPFEAVATELKFFNEAQASKPYSSRVHITENEIQRWSVLSAQSRTVMFDQIATYLARSFHNSKLSFESCNAIMNDIYGVIISAGESPPALFLEIYLAFDEGEHYHNDRRDEDPALVYTRSRIAQILEGLSSSP</sequence>
<proteinExistence type="predicted"/>
<dbReference type="EMBL" id="CP003587">
    <property type="protein sequence ID" value="AGY56325.1"/>
    <property type="molecule type" value="Genomic_DNA"/>
</dbReference>
<dbReference type="HOGENOM" id="CLU_1364584_0_0_3"/>
<evidence type="ECO:0000313" key="2">
    <source>
        <dbReference type="Proteomes" id="UP000017396"/>
    </source>
</evidence>